<evidence type="ECO:0000256" key="1">
    <source>
        <dbReference type="SAM" id="Phobius"/>
    </source>
</evidence>
<feature type="transmembrane region" description="Helical" evidence="1">
    <location>
        <begin position="62"/>
        <end position="80"/>
    </location>
</feature>
<sequence length="313" mass="36677">MMKKLPVLLTPYIKTRYPYRKLKICRRCNHFTVLGEADCPVCGHAALQNVEKRAASMLQRSMWKDWFVVLLIMLVGIALSESTKQTILFVAGSLLLLALLWTIQRRTKFALLHVQLEKLFQNEAYALCNGLVKDREAAIKVFESGNKPLAYEMLREIGALVHTDQLRIEQILLLQSFVLRKDMDLMLDPLLMNHFNSDLVEYIGELAKIRRDLLKENAFRYILLHEAQILKMEHGESILIGVAGAVVRMKRYITLYPHLLLRYARKLPKDRFLRLYRMIQSSQTANNGPLYEEVMTIYNEKYKWDEDFQRDNR</sequence>
<evidence type="ECO:0000313" key="2">
    <source>
        <dbReference type="EMBL" id="GGD59316.1"/>
    </source>
</evidence>
<name>A0A916YTG1_9BACL</name>
<keyword evidence="1" id="KW-0812">Transmembrane</keyword>
<organism evidence="2 3">
    <name type="scientific">Paenibacillus nasutitermitis</name>
    <dbReference type="NCBI Taxonomy" id="1652958"/>
    <lineage>
        <taxon>Bacteria</taxon>
        <taxon>Bacillati</taxon>
        <taxon>Bacillota</taxon>
        <taxon>Bacilli</taxon>
        <taxon>Bacillales</taxon>
        <taxon>Paenibacillaceae</taxon>
        <taxon>Paenibacillus</taxon>
    </lineage>
</organism>
<reference evidence="2" key="1">
    <citation type="journal article" date="2014" name="Int. J. Syst. Evol. Microbiol.">
        <title>Complete genome sequence of Corynebacterium casei LMG S-19264T (=DSM 44701T), isolated from a smear-ripened cheese.</title>
        <authorList>
            <consortium name="US DOE Joint Genome Institute (JGI-PGF)"/>
            <person name="Walter F."/>
            <person name="Albersmeier A."/>
            <person name="Kalinowski J."/>
            <person name="Ruckert C."/>
        </authorList>
    </citation>
    <scope>NUCLEOTIDE SEQUENCE</scope>
    <source>
        <strain evidence="2">CGMCC 1.15178</strain>
    </source>
</reference>
<protein>
    <submittedName>
        <fullName evidence="2">Uncharacterized protein</fullName>
    </submittedName>
</protein>
<feature type="transmembrane region" description="Helical" evidence="1">
    <location>
        <begin position="86"/>
        <end position="103"/>
    </location>
</feature>
<reference evidence="2" key="2">
    <citation type="submission" date="2020-09" db="EMBL/GenBank/DDBJ databases">
        <authorList>
            <person name="Sun Q."/>
            <person name="Zhou Y."/>
        </authorList>
    </citation>
    <scope>NUCLEOTIDE SEQUENCE</scope>
    <source>
        <strain evidence="2">CGMCC 1.15178</strain>
    </source>
</reference>
<evidence type="ECO:0000313" key="3">
    <source>
        <dbReference type="Proteomes" id="UP000612456"/>
    </source>
</evidence>
<comment type="caution">
    <text evidence="2">The sequence shown here is derived from an EMBL/GenBank/DDBJ whole genome shotgun (WGS) entry which is preliminary data.</text>
</comment>
<keyword evidence="1" id="KW-0472">Membrane</keyword>
<dbReference type="EMBL" id="BMHP01000001">
    <property type="protein sequence ID" value="GGD59316.1"/>
    <property type="molecule type" value="Genomic_DNA"/>
</dbReference>
<dbReference type="RefSeq" id="WP_188990807.1">
    <property type="nucleotide sequence ID" value="NZ_BMHP01000001.1"/>
</dbReference>
<accession>A0A916YTG1</accession>
<dbReference type="Proteomes" id="UP000612456">
    <property type="component" value="Unassembled WGS sequence"/>
</dbReference>
<gene>
    <name evidence="2" type="ORF">GCM10010911_16390</name>
</gene>
<proteinExistence type="predicted"/>
<dbReference type="AlphaFoldDB" id="A0A916YTG1"/>
<keyword evidence="3" id="KW-1185">Reference proteome</keyword>
<keyword evidence="1" id="KW-1133">Transmembrane helix</keyword>